<proteinExistence type="predicted"/>
<protein>
    <submittedName>
        <fullName evidence="1">Uncharacterized protein</fullName>
    </submittedName>
</protein>
<sequence length="80" mass="9360">MNQIVIQPSDDSNSPKKDINFCYLFLKHFFHTLLQSEFLDFLLFQARTHQSRSASIREIPRLILSKHAYASAANEEETFL</sequence>
<accession>A0A5D2BMA7</accession>
<dbReference type="EMBL" id="CM017708">
    <property type="protein sequence ID" value="TYG57688.1"/>
    <property type="molecule type" value="Genomic_DNA"/>
</dbReference>
<organism evidence="1 2">
    <name type="scientific">Gossypium darwinii</name>
    <name type="common">Darwin's cotton</name>
    <name type="synonym">Gossypium barbadense var. darwinii</name>
    <dbReference type="NCBI Taxonomy" id="34276"/>
    <lineage>
        <taxon>Eukaryota</taxon>
        <taxon>Viridiplantae</taxon>
        <taxon>Streptophyta</taxon>
        <taxon>Embryophyta</taxon>
        <taxon>Tracheophyta</taxon>
        <taxon>Spermatophyta</taxon>
        <taxon>Magnoliopsida</taxon>
        <taxon>eudicotyledons</taxon>
        <taxon>Gunneridae</taxon>
        <taxon>Pentapetalae</taxon>
        <taxon>rosids</taxon>
        <taxon>malvids</taxon>
        <taxon>Malvales</taxon>
        <taxon>Malvaceae</taxon>
        <taxon>Malvoideae</taxon>
        <taxon>Gossypium</taxon>
    </lineage>
</organism>
<name>A0A5D2BMA7_GOSDA</name>
<dbReference type="Proteomes" id="UP000323506">
    <property type="component" value="Chromosome D08"/>
</dbReference>
<evidence type="ECO:0000313" key="1">
    <source>
        <dbReference type="EMBL" id="TYG57688.1"/>
    </source>
</evidence>
<keyword evidence="2" id="KW-1185">Reference proteome</keyword>
<gene>
    <name evidence="1" type="ORF">ES288_D08G162800v1</name>
</gene>
<reference evidence="1 2" key="1">
    <citation type="submission" date="2019-06" db="EMBL/GenBank/DDBJ databases">
        <title>WGS assembly of Gossypium darwinii.</title>
        <authorList>
            <person name="Chen Z.J."/>
            <person name="Sreedasyam A."/>
            <person name="Ando A."/>
            <person name="Song Q."/>
            <person name="De L."/>
            <person name="Hulse-Kemp A."/>
            <person name="Ding M."/>
            <person name="Ye W."/>
            <person name="Kirkbride R."/>
            <person name="Jenkins J."/>
            <person name="Plott C."/>
            <person name="Lovell J."/>
            <person name="Lin Y.-M."/>
            <person name="Vaughn R."/>
            <person name="Liu B."/>
            <person name="Li W."/>
            <person name="Simpson S."/>
            <person name="Scheffler B."/>
            <person name="Saski C."/>
            <person name="Grover C."/>
            <person name="Hu G."/>
            <person name="Conover J."/>
            <person name="Carlson J."/>
            <person name="Shu S."/>
            <person name="Boston L."/>
            <person name="Williams M."/>
            <person name="Peterson D."/>
            <person name="Mcgee K."/>
            <person name="Jones D."/>
            <person name="Wendel J."/>
            <person name="Stelly D."/>
            <person name="Grimwood J."/>
            <person name="Schmutz J."/>
        </authorList>
    </citation>
    <scope>NUCLEOTIDE SEQUENCE [LARGE SCALE GENOMIC DNA]</scope>
    <source>
        <strain evidence="1">1808015.09</strain>
    </source>
</reference>
<evidence type="ECO:0000313" key="2">
    <source>
        <dbReference type="Proteomes" id="UP000323506"/>
    </source>
</evidence>
<dbReference type="AlphaFoldDB" id="A0A5D2BMA7"/>